<sequence length="665" mass="74882">MRDNKRILTGKKNVLLINKNTLVMKKKKLIFILALFAVIWNSCFDDLPYSRRQERNQKTTDDAISLNAVKKYYSHIPLLTLPQTQDKANGGHGMNDSIDTAKDSTHVHTDACQHKHHTRGLPDIQESNIVPLWDEAREWSDSVSVYIEIPLNISGGKLYAHKTMKRKGKKTIFERVRPESMLVFEQRLGKKKTDCYMVTLIGEKDYMKKHGKKMKTMRHIPDDHAFTGVWYKSYPSGRIQSAYYYTNGKRTHKIFRAGCQQQSDYSKDNDFLSISLVDRSLSASSYSIDWENDVYYCAFCGLYHTYDGGGCEVLIEYCTRCGQNVDDCNCCYYCGNDPCTCNVCFVCGSDPCTCYSQCPDCGHDPCICCPDCRNFPCTCCPNCGNDPCTCDDENTDPDNPDDCNGPKCPVCGGLIVDDVATRASVSCQICDGDPCAVCGKRHCNEVHTNDPCSKSQLLSGDADFRNKVDLFFDNNQTERLENGWLKTSTGEYISPINRTESSLSYDYSRQVAGKLITEHYHCHPAITGQSCITSLSDLKKMAFYYQKGNIDVDNYSFGVISDIGCLSIIITSEDLFAAFADRVYNGDKTSDESVMDSWRENITKVISNMPEDSIGKLINFFDEVNAGVSVMFRPMSSDNIGNHQGENWIAKSVNESGEYTNKNCK</sequence>
<proteinExistence type="predicted"/>
<evidence type="ECO:0000313" key="1">
    <source>
        <dbReference type="EMBL" id="RGX80621.1"/>
    </source>
</evidence>
<dbReference type="EMBL" id="QSCF01000003">
    <property type="protein sequence ID" value="RGX80621.1"/>
    <property type="molecule type" value="Genomic_DNA"/>
</dbReference>
<protein>
    <submittedName>
        <fullName evidence="1">Uncharacterized protein</fullName>
    </submittedName>
</protein>
<organism evidence="1 2">
    <name type="scientific">Bacteroides stercorirosoris</name>
    <dbReference type="NCBI Taxonomy" id="871324"/>
    <lineage>
        <taxon>Bacteria</taxon>
        <taxon>Pseudomonadati</taxon>
        <taxon>Bacteroidota</taxon>
        <taxon>Bacteroidia</taxon>
        <taxon>Bacteroidales</taxon>
        <taxon>Bacteroidaceae</taxon>
        <taxon>Bacteroides</taxon>
    </lineage>
</organism>
<dbReference type="AlphaFoldDB" id="A0A413HAA0"/>
<comment type="caution">
    <text evidence="1">The sequence shown here is derived from an EMBL/GenBank/DDBJ whole genome shotgun (WGS) entry which is preliminary data.</text>
</comment>
<name>A0A413HAA0_9BACE</name>
<evidence type="ECO:0000313" key="2">
    <source>
        <dbReference type="Proteomes" id="UP000286075"/>
    </source>
</evidence>
<gene>
    <name evidence="1" type="ORF">DXA68_03395</name>
</gene>
<accession>A0A413HAA0</accession>
<reference evidence="1 2" key="1">
    <citation type="submission" date="2018-08" db="EMBL/GenBank/DDBJ databases">
        <title>A genome reference for cultivated species of the human gut microbiota.</title>
        <authorList>
            <person name="Zou Y."/>
            <person name="Xue W."/>
            <person name="Luo G."/>
        </authorList>
    </citation>
    <scope>NUCLEOTIDE SEQUENCE [LARGE SCALE GENOMIC DNA]</scope>
    <source>
        <strain evidence="1 2">OF03-9BH</strain>
    </source>
</reference>
<dbReference type="Proteomes" id="UP000286075">
    <property type="component" value="Unassembled WGS sequence"/>
</dbReference>